<dbReference type="Proteomes" id="UP000606786">
    <property type="component" value="Unassembled WGS sequence"/>
</dbReference>
<gene>
    <name evidence="1" type="ORF">CCAP1982_LOCUS6918</name>
</gene>
<keyword evidence="2" id="KW-1185">Reference proteome</keyword>
<dbReference type="EMBL" id="CAJHJT010000012">
    <property type="protein sequence ID" value="CAD6998309.1"/>
    <property type="molecule type" value="Genomic_DNA"/>
</dbReference>
<reference evidence="1" key="1">
    <citation type="submission" date="2020-11" db="EMBL/GenBank/DDBJ databases">
        <authorList>
            <person name="Whitehead M."/>
        </authorList>
    </citation>
    <scope>NUCLEOTIDE SEQUENCE</scope>
    <source>
        <strain evidence="1">EGII</strain>
    </source>
</reference>
<name>A0A811UH56_CERCA</name>
<organism evidence="1 2">
    <name type="scientific">Ceratitis capitata</name>
    <name type="common">Mediterranean fruit fly</name>
    <name type="synonym">Tephritis capitata</name>
    <dbReference type="NCBI Taxonomy" id="7213"/>
    <lineage>
        <taxon>Eukaryota</taxon>
        <taxon>Metazoa</taxon>
        <taxon>Ecdysozoa</taxon>
        <taxon>Arthropoda</taxon>
        <taxon>Hexapoda</taxon>
        <taxon>Insecta</taxon>
        <taxon>Pterygota</taxon>
        <taxon>Neoptera</taxon>
        <taxon>Endopterygota</taxon>
        <taxon>Diptera</taxon>
        <taxon>Brachycera</taxon>
        <taxon>Muscomorpha</taxon>
        <taxon>Tephritoidea</taxon>
        <taxon>Tephritidae</taxon>
        <taxon>Ceratitis</taxon>
        <taxon>Ceratitis</taxon>
    </lineage>
</organism>
<proteinExistence type="predicted"/>
<evidence type="ECO:0000313" key="1">
    <source>
        <dbReference type="EMBL" id="CAD6998309.1"/>
    </source>
</evidence>
<comment type="caution">
    <text evidence="1">The sequence shown here is derived from an EMBL/GenBank/DDBJ whole genome shotgun (WGS) entry which is preliminary data.</text>
</comment>
<sequence>MYLVIYVRSFVHLVCVCVRVIASASGASLVAAVALFGSKSGCDAENNKPTLCVEQVEIHYQSTKVVARRRDASVAPKSFAKVGGIFKKSGKRSRWLPTTSSELKRDVLAFYDYFW</sequence>
<protein>
    <submittedName>
        <fullName evidence="1">(Mediterranean fruit fly) hypothetical protein</fullName>
    </submittedName>
</protein>
<dbReference type="AlphaFoldDB" id="A0A811UH56"/>
<accession>A0A811UH56</accession>
<evidence type="ECO:0000313" key="2">
    <source>
        <dbReference type="Proteomes" id="UP000606786"/>
    </source>
</evidence>